<accession>A0ABV2J0M2</accession>
<evidence type="ECO:0000256" key="3">
    <source>
        <dbReference type="PROSITE-ProRule" id="PRU00339"/>
    </source>
</evidence>
<dbReference type="PANTHER" id="PTHR44858:SF1">
    <property type="entry name" value="UDP-N-ACETYLGLUCOSAMINE--PEPTIDE N-ACETYLGLUCOSAMINYLTRANSFERASE SPINDLY-RELATED"/>
    <property type="match status" value="1"/>
</dbReference>
<feature type="repeat" description="TPR" evidence="3">
    <location>
        <begin position="81"/>
        <end position="114"/>
    </location>
</feature>
<dbReference type="Gene3D" id="1.25.40.10">
    <property type="entry name" value="Tetratricopeptide repeat domain"/>
    <property type="match status" value="3"/>
</dbReference>
<keyword evidence="1" id="KW-0677">Repeat</keyword>
<dbReference type="InterPro" id="IPR019734">
    <property type="entry name" value="TPR_rpt"/>
</dbReference>
<keyword evidence="5" id="KW-1185">Reference proteome</keyword>
<dbReference type="Pfam" id="PF13181">
    <property type="entry name" value="TPR_8"/>
    <property type="match status" value="1"/>
</dbReference>
<feature type="repeat" description="TPR" evidence="3">
    <location>
        <begin position="183"/>
        <end position="216"/>
    </location>
</feature>
<keyword evidence="2 3" id="KW-0802">TPR repeat</keyword>
<feature type="repeat" description="TPR" evidence="3">
    <location>
        <begin position="149"/>
        <end position="182"/>
    </location>
</feature>
<evidence type="ECO:0000256" key="2">
    <source>
        <dbReference type="ARBA" id="ARBA00022803"/>
    </source>
</evidence>
<dbReference type="PROSITE" id="PS50293">
    <property type="entry name" value="TPR_REGION"/>
    <property type="match status" value="2"/>
</dbReference>
<dbReference type="SMART" id="SM00028">
    <property type="entry name" value="TPR"/>
    <property type="match status" value="6"/>
</dbReference>
<evidence type="ECO:0000313" key="5">
    <source>
        <dbReference type="Proteomes" id="UP001549047"/>
    </source>
</evidence>
<dbReference type="Proteomes" id="UP001549047">
    <property type="component" value="Unassembled WGS sequence"/>
</dbReference>
<proteinExistence type="predicted"/>
<protein>
    <submittedName>
        <fullName evidence="4">Tetratricopeptide (TPR) repeat protein</fullName>
    </submittedName>
</protein>
<feature type="repeat" description="TPR" evidence="3">
    <location>
        <begin position="47"/>
        <end position="80"/>
    </location>
</feature>
<evidence type="ECO:0000256" key="1">
    <source>
        <dbReference type="ARBA" id="ARBA00022737"/>
    </source>
</evidence>
<dbReference type="Pfam" id="PF13432">
    <property type="entry name" value="TPR_16"/>
    <property type="match status" value="2"/>
</dbReference>
<reference evidence="4 5" key="1">
    <citation type="submission" date="2024-06" db="EMBL/GenBank/DDBJ databases">
        <title>Genomic Encyclopedia of Type Strains, Phase IV (KMG-IV): sequencing the most valuable type-strain genomes for metagenomic binning, comparative biology and taxonomic classification.</title>
        <authorList>
            <person name="Goeker M."/>
        </authorList>
    </citation>
    <scope>NUCLEOTIDE SEQUENCE [LARGE SCALE GENOMIC DNA]</scope>
    <source>
        <strain evidence="4 5">DSM 29780</strain>
    </source>
</reference>
<dbReference type="SUPFAM" id="SSF53756">
    <property type="entry name" value="UDP-Glycosyltransferase/glycogen phosphorylase"/>
    <property type="match status" value="1"/>
</dbReference>
<sequence length="534" mass="58245">MTSSTARTVKEDARALYYLGLKEKAEGRLERAIEFFDAALAAEPDFPEALCSGGFILQSTGHHEGALAFYGRAIELAPDYFDALFNRGCLQFALNRLDLAAADFARAVALAPNDAGAKSNLGAALYQGGKLAEAVDMLQKALALDPALVEAELNLGSALRRLGRDDEAREAFMRAALLKPDCAEAYCGLGVVARAKGEFREAMDYYDCALAFDPKLEEALSCKGSLQLLLGQFEEGWEGYENRWIDSQRPIPSSDMRFDVARPETMAGKRVLVVNDHGLGDTIQFFRYVKLLADNGADVTFAGPAKMKRLLATSGAQVAWRDTNDFTGAFDATIAISSLPRAFSTVEKTIPAAVPYLSAEAELVDLWHARMPGAGFKVGLCWRGSQDFRVDLRRSIPPQALAPLAALPGVALYALHMDVGADELPETVARGIQVFGDGFDRGPDAFVDTAAVMANLDLVVTCDTSIAHLAGALGRPVWVALRHVAEWRWMLERTDSPWYPTMRLMRAGAGDDWFELYERIAESIAVLAQEKEKD</sequence>
<dbReference type="SUPFAM" id="SSF48452">
    <property type="entry name" value="TPR-like"/>
    <property type="match status" value="1"/>
</dbReference>
<feature type="repeat" description="TPR" evidence="3">
    <location>
        <begin position="13"/>
        <end position="46"/>
    </location>
</feature>
<dbReference type="RefSeq" id="WP_354556798.1">
    <property type="nucleotide sequence ID" value="NZ_JBEPMB010000003.1"/>
</dbReference>
<dbReference type="PANTHER" id="PTHR44858">
    <property type="entry name" value="TETRATRICOPEPTIDE REPEAT PROTEIN 6"/>
    <property type="match status" value="1"/>
</dbReference>
<dbReference type="EMBL" id="JBEPMB010000003">
    <property type="protein sequence ID" value="MET3614297.1"/>
    <property type="molecule type" value="Genomic_DNA"/>
</dbReference>
<name>A0ABV2J0M2_9HYPH</name>
<dbReference type="InterPro" id="IPR050498">
    <property type="entry name" value="Ycf3"/>
</dbReference>
<dbReference type="Gene3D" id="3.40.50.2000">
    <property type="entry name" value="Glycogen Phosphorylase B"/>
    <property type="match status" value="1"/>
</dbReference>
<dbReference type="Pfam" id="PF13424">
    <property type="entry name" value="TPR_12"/>
    <property type="match status" value="1"/>
</dbReference>
<comment type="caution">
    <text evidence="4">The sequence shown here is derived from an EMBL/GenBank/DDBJ whole genome shotgun (WGS) entry which is preliminary data.</text>
</comment>
<dbReference type="InterPro" id="IPR011990">
    <property type="entry name" value="TPR-like_helical_dom_sf"/>
</dbReference>
<dbReference type="PROSITE" id="PS50005">
    <property type="entry name" value="TPR"/>
    <property type="match status" value="6"/>
</dbReference>
<organism evidence="4 5">
    <name type="scientific">Rhizobium aquaticum</name>
    <dbReference type="NCBI Taxonomy" id="1549636"/>
    <lineage>
        <taxon>Bacteria</taxon>
        <taxon>Pseudomonadati</taxon>
        <taxon>Pseudomonadota</taxon>
        <taxon>Alphaproteobacteria</taxon>
        <taxon>Hyphomicrobiales</taxon>
        <taxon>Rhizobiaceae</taxon>
        <taxon>Rhizobium/Agrobacterium group</taxon>
        <taxon>Rhizobium</taxon>
    </lineage>
</organism>
<feature type="repeat" description="TPR" evidence="3">
    <location>
        <begin position="115"/>
        <end position="148"/>
    </location>
</feature>
<gene>
    <name evidence="4" type="ORF">ABID16_002634</name>
</gene>
<evidence type="ECO:0000313" key="4">
    <source>
        <dbReference type="EMBL" id="MET3614297.1"/>
    </source>
</evidence>